<dbReference type="Proteomes" id="UP001235030">
    <property type="component" value="Chromosome"/>
</dbReference>
<keyword evidence="4" id="KW-1185">Reference proteome</keyword>
<evidence type="ECO:0000259" key="2">
    <source>
        <dbReference type="SMART" id="SM00646"/>
    </source>
</evidence>
<evidence type="ECO:0000313" key="4">
    <source>
        <dbReference type="Proteomes" id="UP001235030"/>
    </source>
</evidence>
<proteinExistence type="predicted"/>
<dbReference type="PANTHER" id="PTHR30404">
    <property type="entry name" value="N-ACETYLMURAMOYL-L-ALANINE AMIDASE"/>
    <property type="match status" value="1"/>
</dbReference>
<evidence type="ECO:0000313" key="3">
    <source>
        <dbReference type="EMBL" id="WMT79925.1"/>
    </source>
</evidence>
<dbReference type="InterPro" id="IPR050695">
    <property type="entry name" value="N-acetylmuramoyl_amidase_3"/>
</dbReference>
<keyword evidence="1" id="KW-0378">Hydrolase</keyword>
<dbReference type="SUPFAM" id="SSF53187">
    <property type="entry name" value="Zn-dependent exopeptidases"/>
    <property type="match status" value="1"/>
</dbReference>
<dbReference type="SMART" id="SM00646">
    <property type="entry name" value="Ami_3"/>
    <property type="match status" value="1"/>
</dbReference>
<dbReference type="PANTHER" id="PTHR30404:SF0">
    <property type="entry name" value="N-ACETYLMURAMOYL-L-ALANINE AMIDASE AMIC"/>
    <property type="match status" value="1"/>
</dbReference>
<dbReference type="Pfam" id="PF01520">
    <property type="entry name" value="Amidase_3"/>
    <property type="match status" value="1"/>
</dbReference>
<organism evidence="3 4">
    <name type="scientific">Terrisporobacter mayombei</name>
    <dbReference type="NCBI Taxonomy" id="1541"/>
    <lineage>
        <taxon>Bacteria</taxon>
        <taxon>Bacillati</taxon>
        <taxon>Bacillota</taxon>
        <taxon>Clostridia</taxon>
        <taxon>Peptostreptococcales</taxon>
        <taxon>Peptostreptococcaceae</taxon>
        <taxon>Terrisporobacter</taxon>
    </lineage>
</organism>
<dbReference type="EMBL" id="CP101637">
    <property type="protein sequence ID" value="WMT79925.1"/>
    <property type="molecule type" value="Genomic_DNA"/>
</dbReference>
<dbReference type="RefSeq" id="WP_228106648.1">
    <property type="nucleotide sequence ID" value="NZ_CP101637.1"/>
</dbReference>
<gene>
    <name evidence="3" type="ORF">TEMA_01960</name>
</gene>
<accession>A0ABY9PW53</accession>
<evidence type="ECO:0000256" key="1">
    <source>
        <dbReference type="ARBA" id="ARBA00022801"/>
    </source>
</evidence>
<dbReference type="Gene3D" id="3.40.630.40">
    <property type="entry name" value="Zn-dependent exopeptidases"/>
    <property type="match status" value="1"/>
</dbReference>
<reference evidence="3 4" key="1">
    <citation type="submission" date="2022-07" db="EMBL/GenBank/DDBJ databases">
        <title>Genome sequence of Terrisporobacter mayombei DSM6539.</title>
        <authorList>
            <person name="Boeer T."/>
            <person name="Bengelsdorf F.R."/>
            <person name="Daniel R."/>
            <person name="Poehlein A."/>
        </authorList>
    </citation>
    <scope>NUCLEOTIDE SEQUENCE [LARGE SCALE GENOMIC DNA]</scope>
    <source>
        <strain evidence="3 4">DSM 6539</strain>
    </source>
</reference>
<protein>
    <recommendedName>
        <fullName evidence="2">MurNAc-LAA domain-containing protein</fullName>
    </recommendedName>
</protein>
<feature type="domain" description="MurNAc-LAA" evidence="2">
    <location>
        <begin position="84"/>
        <end position="207"/>
    </location>
</feature>
<name>A0ABY9PW53_9FIRM</name>
<sequence>MAKYLVGIDAGHGMNTEGKRTPVLTEDLYIDGKLVKKKGQCIHEFEWNIGVSEYLAKALERCGIDYIYLMDKDSSTDTPLSTRASKANKTKCDIVVSDHYNAFGGCSSFLDRKGGLLVLRTQNCSSKSIKLGELVANQLEEDIDYGYSYGLRKDVDISGFTLGILRQTNMPAILIEYGFMDVLKEAKLMLDAKYQKKCAESVCKAICKYFGVAYKKESTPTTSNKTKFKIKVLSNTLNVRKIADWNTDPVTKVKKGQWLEVVAEVDAKNGKTNMYKLESGLYITTSPKYVEIVK</sequence>
<dbReference type="CDD" id="cd02696">
    <property type="entry name" value="MurNAc-LAA"/>
    <property type="match status" value="1"/>
</dbReference>
<dbReference type="InterPro" id="IPR002508">
    <property type="entry name" value="MurNAc-LAA_cat"/>
</dbReference>